<evidence type="ECO:0000313" key="2">
    <source>
        <dbReference type="EMBL" id="KAK2647648.1"/>
    </source>
</evidence>
<dbReference type="PANTHER" id="PTHR46890:SF50">
    <property type="entry name" value="RNA-DIRECTED DNA POLYMERASE, EUKARYOTA, REVERSE TRANSCRIPTASE ZINC-BINDING DOMAIN PROTEIN-RELATED"/>
    <property type="match status" value="1"/>
</dbReference>
<proteinExistence type="predicted"/>
<dbReference type="AlphaFoldDB" id="A0AAD9U512"/>
<reference evidence="2" key="1">
    <citation type="journal article" date="2023" name="Plant J.">
        <title>Genome sequences and population genomics provide insights into the demographic history, inbreeding, and mutation load of two 'living fossil' tree species of Dipteronia.</title>
        <authorList>
            <person name="Feng Y."/>
            <person name="Comes H.P."/>
            <person name="Chen J."/>
            <person name="Zhu S."/>
            <person name="Lu R."/>
            <person name="Zhang X."/>
            <person name="Li P."/>
            <person name="Qiu J."/>
            <person name="Olsen K.M."/>
            <person name="Qiu Y."/>
        </authorList>
    </citation>
    <scope>NUCLEOTIDE SEQUENCE</scope>
    <source>
        <strain evidence="2">KIB01</strain>
    </source>
</reference>
<dbReference type="SUPFAM" id="SSF56672">
    <property type="entry name" value="DNA/RNA polymerases"/>
    <property type="match status" value="1"/>
</dbReference>
<dbReference type="InterPro" id="IPR043502">
    <property type="entry name" value="DNA/RNA_pol_sf"/>
</dbReference>
<accession>A0AAD9U512</accession>
<dbReference type="EMBL" id="JANJYI010000005">
    <property type="protein sequence ID" value="KAK2647648.1"/>
    <property type="molecule type" value="Genomic_DNA"/>
</dbReference>
<sequence length="305" mass="35132">MNEARKGWKEGRIRGPNDLLLQSKIQAPTANAKPPSQISVLEEKLEGIEKEAVNIWWSKNLRAARLFTVTELWKEPQALRRGIVDFFKCHFEKVSWRRPSIENINLKKSGEWESARLEEAFSLEEVWEAVRNCDGDKVPGPDGLNFNFIKANWEAIKDDIMDFFMKFHNDGSLVKELNYTFIELIPKVSKPTSMGDFCPISLVGSMYKVVAKVLANRIKKVMTSIVGENQMAFIKDRQILDSFVIAEKIIHKWRKGGKGGLLVKLDFEKAYDSVDHFFLEEMLVKMGFGLKWRNWIKGCISTPKM</sequence>
<protein>
    <recommendedName>
        <fullName evidence="1">Reverse transcriptase domain-containing protein</fullName>
    </recommendedName>
</protein>
<dbReference type="CDD" id="cd01650">
    <property type="entry name" value="RT_nLTR_like"/>
    <property type="match status" value="1"/>
</dbReference>
<evidence type="ECO:0000259" key="1">
    <source>
        <dbReference type="Pfam" id="PF00078"/>
    </source>
</evidence>
<dbReference type="Pfam" id="PF00078">
    <property type="entry name" value="RVT_1"/>
    <property type="match status" value="1"/>
</dbReference>
<comment type="caution">
    <text evidence="2">The sequence shown here is derived from an EMBL/GenBank/DDBJ whole genome shotgun (WGS) entry which is preliminary data.</text>
</comment>
<dbReference type="Proteomes" id="UP001280121">
    <property type="component" value="Unassembled WGS sequence"/>
</dbReference>
<dbReference type="PANTHER" id="PTHR46890">
    <property type="entry name" value="NON-LTR RETROLELEMENT REVERSE TRANSCRIPTASE-LIKE PROTEIN-RELATED"/>
    <property type="match status" value="1"/>
</dbReference>
<name>A0AAD9U512_9ROSI</name>
<gene>
    <name evidence="2" type="ORF">Ddye_015137</name>
</gene>
<dbReference type="InterPro" id="IPR000477">
    <property type="entry name" value="RT_dom"/>
</dbReference>
<keyword evidence="3" id="KW-1185">Reference proteome</keyword>
<evidence type="ECO:0000313" key="3">
    <source>
        <dbReference type="Proteomes" id="UP001280121"/>
    </source>
</evidence>
<dbReference type="InterPro" id="IPR052343">
    <property type="entry name" value="Retrotransposon-Effector_Assoc"/>
</dbReference>
<feature type="domain" description="Reverse transcriptase" evidence="1">
    <location>
        <begin position="188"/>
        <end position="300"/>
    </location>
</feature>
<organism evidence="2 3">
    <name type="scientific">Dipteronia dyeriana</name>
    <dbReference type="NCBI Taxonomy" id="168575"/>
    <lineage>
        <taxon>Eukaryota</taxon>
        <taxon>Viridiplantae</taxon>
        <taxon>Streptophyta</taxon>
        <taxon>Embryophyta</taxon>
        <taxon>Tracheophyta</taxon>
        <taxon>Spermatophyta</taxon>
        <taxon>Magnoliopsida</taxon>
        <taxon>eudicotyledons</taxon>
        <taxon>Gunneridae</taxon>
        <taxon>Pentapetalae</taxon>
        <taxon>rosids</taxon>
        <taxon>malvids</taxon>
        <taxon>Sapindales</taxon>
        <taxon>Sapindaceae</taxon>
        <taxon>Hippocastanoideae</taxon>
        <taxon>Acereae</taxon>
        <taxon>Dipteronia</taxon>
    </lineage>
</organism>